<keyword evidence="1 4" id="KW-0812">Transmembrane</keyword>
<evidence type="ECO:0000313" key="6">
    <source>
        <dbReference type="EMBL" id="MBB6211640.1"/>
    </source>
</evidence>
<dbReference type="InterPro" id="IPR011701">
    <property type="entry name" value="MFS"/>
</dbReference>
<gene>
    <name evidence="6" type="ORF">FHS48_003081</name>
</gene>
<keyword evidence="3 4" id="KW-0472">Membrane</keyword>
<feature type="transmembrane region" description="Helical" evidence="4">
    <location>
        <begin position="369"/>
        <end position="389"/>
    </location>
</feature>
<evidence type="ECO:0000256" key="2">
    <source>
        <dbReference type="ARBA" id="ARBA00022989"/>
    </source>
</evidence>
<dbReference type="EMBL" id="JACIIX010000012">
    <property type="protein sequence ID" value="MBB6211640.1"/>
    <property type="molecule type" value="Genomic_DNA"/>
</dbReference>
<dbReference type="AlphaFoldDB" id="A0A7W9ZI46"/>
<feature type="transmembrane region" description="Helical" evidence="4">
    <location>
        <begin position="167"/>
        <end position="190"/>
    </location>
</feature>
<name>A0A7W9ZI46_NOVIT</name>
<feature type="transmembrane region" description="Helical" evidence="4">
    <location>
        <begin position="104"/>
        <end position="130"/>
    </location>
</feature>
<proteinExistence type="predicted"/>
<feature type="transmembrane region" description="Helical" evidence="4">
    <location>
        <begin position="280"/>
        <end position="300"/>
    </location>
</feature>
<dbReference type="InterPro" id="IPR052524">
    <property type="entry name" value="MFS_Cyanate_Porter"/>
</dbReference>
<feature type="transmembrane region" description="Helical" evidence="4">
    <location>
        <begin position="215"/>
        <end position="240"/>
    </location>
</feature>
<dbReference type="SUPFAM" id="SSF103473">
    <property type="entry name" value="MFS general substrate transporter"/>
    <property type="match status" value="1"/>
</dbReference>
<dbReference type="PROSITE" id="PS50850">
    <property type="entry name" value="MFS"/>
    <property type="match status" value="1"/>
</dbReference>
<feature type="transmembrane region" description="Helical" evidence="4">
    <location>
        <begin position="252"/>
        <end position="273"/>
    </location>
</feature>
<feature type="transmembrane region" description="Helical" evidence="4">
    <location>
        <begin position="338"/>
        <end position="357"/>
    </location>
</feature>
<dbReference type="Pfam" id="PF07690">
    <property type="entry name" value="MFS_1"/>
    <property type="match status" value="1"/>
</dbReference>
<protein>
    <submittedName>
        <fullName evidence="6">CP family cyanate transporter-like MFS transporter</fullName>
    </submittedName>
</protein>
<feature type="transmembrane region" description="Helical" evidence="4">
    <location>
        <begin position="306"/>
        <end position="326"/>
    </location>
</feature>
<feature type="transmembrane region" description="Helical" evidence="4">
    <location>
        <begin position="81"/>
        <end position="98"/>
    </location>
</feature>
<feature type="transmembrane region" description="Helical" evidence="4">
    <location>
        <begin position="49"/>
        <end position="69"/>
    </location>
</feature>
<evidence type="ECO:0000313" key="7">
    <source>
        <dbReference type="Proteomes" id="UP000544872"/>
    </source>
</evidence>
<reference evidence="6 7" key="1">
    <citation type="submission" date="2020-08" db="EMBL/GenBank/DDBJ databases">
        <title>Genomic Encyclopedia of Type Strains, Phase IV (KMG-IV): sequencing the most valuable type-strain genomes for metagenomic binning, comparative biology and taxonomic classification.</title>
        <authorList>
            <person name="Goeker M."/>
        </authorList>
    </citation>
    <scope>NUCLEOTIDE SEQUENCE [LARGE SCALE GENOMIC DNA]</scope>
    <source>
        <strain evidence="6 7">DSM 11590</strain>
    </source>
</reference>
<dbReference type="InterPro" id="IPR036259">
    <property type="entry name" value="MFS_trans_sf"/>
</dbReference>
<dbReference type="RefSeq" id="WP_184264591.1">
    <property type="nucleotide sequence ID" value="NZ_JACIIX010000012.1"/>
</dbReference>
<keyword evidence="2 4" id="KW-1133">Transmembrane helix</keyword>
<feature type="domain" description="Major facilitator superfamily (MFS) profile" evidence="5">
    <location>
        <begin position="10"/>
        <end position="393"/>
    </location>
</feature>
<dbReference type="Proteomes" id="UP000544872">
    <property type="component" value="Unassembled WGS sequence"/>
</dbReference>
<comment type="caution">
    <text evidence="6">The sequence shown here is derived from an EMBL/GenBank/DDBJ whole genome shotgun (WGS) entry which is preliminary data.</text>
</comment>
<evidence type="ECO:0000256" key="4">
    <source>
        <dbReference type="SAM" id="Phobius"/>
    </source>
</evidence>
<sequence>MTSPPAPRRADLLLMAAIILLGLNLRPVLAAVGPLLDTLQQATGLGDSAAGLLTTLPVLAMGIGALAGATLHRLTGTSRGVALGITVIAGACALRGGLGQTPQSGLGLILTAALAGLGIALVQALLPAVIKGRFPDRAGTLMGLYTTGIMGGAALAAASAAPLGATLGWTATLALWSLPAAVALLLWLAVRPQDPTAPERRAAPRMPLPLHSGRAWLLMAFFGIGTGGYTLVLAWLPPYYTAMGWSAADSGLLLGGMTLTEVAAGLVVSAIIGRFPDRRPLLLTVLGLMLAGLGLLAFAPALAVPAVLLAGLGIGALFPLSLIVTLDHAHTPQQAGSLMGFVQGGGYIIASIMPVLAGVIREAAASLTHAWTVMIAATVVLLVMALRFSPASSALPLRKPA</sequence>
<accession>A0A7W9ZI46</accession>
<feature type="transmembrane region" description="Helical" evidence="4">
    <location>
        <begin position="142"/>
        <end position="161"/>
    </location>
</feature>
<organism evidence="6 7">
    <name type="scientific">Novispirillum itersonii</name>
    <name type="common">Aquaspirillum itersonii</name>
    <dbReference type="NCBI Taxonomy" id="189"/>
    <lineage>
        <taxon>Bacteria</taxon>
        <taxon>Pseudomonadati</taxon>
        <taxon>Pseudomonadota</taxon>
        <taxon>Alphaproteobacteria</taxon>
        <taxon>Rhodospirillales</taxon>
        <taxon>Novispirillaceae</taxon>
        <taxon>Novispirillum</taxon>
    </lineage>
</organism>
<dbReference type="PANTHER" id="PTHR23523">
    <property type="match status" value="1"/>
</dbReference>
<evidence type="ECO:0000256" key="3">
    <source>
        <dbReference type="ARBA" id="ARBA00023136"/>
    </source>
</evidence>
<dbReference type="Gene3D" id="1.20.1250.20">
    <property type="entry name" value="MFS general substrate transporter like domains"/>
    <property type="match status" value="2"/>
</dbReference>
<dbReference type="InterPro" id="IPR020846">
    <property type="entry name" value="MFS_dom"/>
</dbReference>
<evidence type="ECO:0000259" key="5">
    <source>
        <dbReference type="PROSITE" id="PS50850"/>
    </source>
</evidence>
<dbReference type="GO" id="GO:0022857">
    <property type="term" value="F:transmembrane transporter activity"/>
    <property type="evidence" value="ECO:0007669"/>
    <property type="project" value="InterPro"/>
</dbReference>
<keyword evidence="7" id="KW-1185">Reference proteome</keyword>
<evidence type="ECO:0000256" key="1">
    <source>
        <dbReference type="ARBA" id="ARBA00022692"/>
    </source>
</evidence>
<dbReference type="PANTHER" id="PTHR23523:SF1">
    <property type="entry name" value="CYANATE TRANSPORT PROTEIN CYNX"/>
    <property type="match status" value="1"/>
</dbReference>